<dbReference type="Proteomes" id="UP000796880">
    <property type="component" value="Unassembled WGS sequence"/>
</dbReference>
<comment type="caution">
    <text evidence="1">The sequence shown here is derived from an EMBL/GenBank/DDBJ whole genome shotgun (WGS) entry which is preliminary data.</text>
</comment>
<organism evidence="1 2">
    <name type="scientific">Rhamnella rubrinervis</name>
    <dbReference type="NCBI Taxonomy" id="2594499"/>
    <lineage>
        <taxon>Eukaryota</taxon>
        <taxon>Viridiplantae</taxon>
        <taxon>Streptophyta</taxon>
        <taxon>Embryophyta</taxon>
        <taxon>Tracheophyta</taxon>
        <taxon>Spermatophyta</taxon>
        <taxon>Magnoliopsida</taxon>
        <taxon>eudicotyledons</taxon>
        <taxon>Gunneridae</taxon>
        <taxon>Pentapetalae</taxon>
        <taxon>rosids</taxon>
        <taxon>fabids</taxon>
        <taxon>Rosales</taxon>
        <taxon>Rhamnaceae</taxon>
        <taxon>rhamnoid group</taxon>
        <taxon>Rhamneae</taxon>
        <taxon>Rhamnella</taxon>
    </lineage>
</organism>
<proteinExistence type="predicted"/>
<evidence type="ECO:0000313" key="2">
    <source>
        <dbReference type="Proteomes" id="UP000796880"/>
    </source>
</evidence>
<keyword evidence="2" id="KW-1185">Reference proteome</keyword>
<dbReference type="OrthoDB" id="1161357at2759"/>
<dbReference type="AlphaFoldDB" id="A0A8K0H9S7"/>
<dbReference type="EMBL" id="VOIH02000004">
    <property type="protein sequence ID" value="KAF3447958.1"/>
    <property type="molecule type" value="Genomic_DNA"/>
</dbReference>
<reference evidence="1" key="1">
    <citation type="submission" date="2020-03" db="EMBL/GenBank/DDBJ databases">
        <title>A high-quality chromosome-level genome assembly of a woody plant with both climbing and erect habits, Rhamnella rubrinervis.</title>
        <authorList>
            <person name="Lu Z."/>
            <person name="Yang Y."/>
            <person name="Zhu X."/>
            <person name="Sun Y."/>
        </authorList>
    </citation>
    <scope>NUCLEOTIDE SEQUENCE</scope>
    <source>
        <strain evidence="1">BYM</strain>
        <tissue evidence="1">Leaf</tissue>
    </source>
</reference>
<protein>
    <submittedName>
        <fullName evidence="1">Uncharacterized protein</fullName>
    </submittedName>
</protein>
<gene>
    <name evidence="1" type="ORF">FNV43_RR08665</name>
</gene>
<evidence type="ECO:0000313" key="1">
    <source>
        <dbReference type="EMBL" id="KAF3447958.1"/>
    </source>
</evidence>
<sequence>MQAENQHSWKINIQAKAKNFHFRFKATNVSPTWKNHRLSALLKLRRFLLTVNSESSTASNGGQQRGKLTSKFLRFLKKICFKRTKNQPIAAKDSQIVDTQKVNLL</sequence>
<accession>A0A8K0H9S7</accession>
<name>A0A8K0H9S7_9ROSA</name>